<keyword evidence="2" id="KW-1185">Reference proteome</keyword>
<sequence length="262" mass="28486">MTRNALTGDHIRPMISRERCFPESKYRDSRECIPIGQAGQCLREKRNQVAAGCSCERSQPPSAGSQLNAGKLRKDRTAGDILASLVLWSRCQQWQSVPINGKAATASWVQKPFHIAIHTEDCWKSSSSHVSGLLSCSAGRRRASGGQAADAEIEKEPGVSEKMTAVNLNCHYFELVRSQLGPNSRLLTLTPTTALDTYLPRSHILAPPVSVLGATGGSQGSWRRLKIAREGLSADSGVAQGQVLLMQHPRSYEPEHAGYLKG</sequence>
<evidence type="ECO:0000313" key="2">
    <source>
        <dbReference type="Proteomes" id="UP000076532"/>
    </source>
</evidence>
<name>A0A166HPM0_9AGAM</name>
<dbReference type="EMBL" id="KV417566">
    <property type="protein sequence ID" value="KZP19096.1"/>
    <property type="molecule type" value="Genomic_DNA"/>
</dbReference>
<organism evidence="1 2">
    <name type="scientific">Athelia psychrophila</name>
    <dbReference type="NCBI Taxonomy" id="1759441"/>
    <lineage>
        <taxon>Eukaryota</taxon>
        <taxon>Fungi</taxon>
        <taxon>Dikarya</taxon>
        <taxon>Basidiomycota</taxon>
        <taxon>Agaricomycotina</taxon>
        <taxon>Agaricomycetes</taxon>
        <taxon>Agaricomycetidae</taxon>
        <taxon>Atheliales</taxon>
        <taxon>Atheliaceae</taxon>
        <taxon>Athelia</taxon>
    </lineage>
</organism>
<evidence type="ECO:0000313" key="1">
    <source>
        <dbReference type="EMBL" id="KZP19096.1"/>
    </source>
</evidence>
<gene>
    <name evidence="1" type="ORF">FIBSPDRAFT_892911</name>
</gene>
<dbReference type="AlphaFoldDB" id="A0A166HPM0"/>
<dbReference type="Proteomes" id="UP000076532">
    <property type="component" value="Unassembled WGS sequence"/>
</dbReference>
<accession>A0A166HPM0</accession>
<reference evidence="1 2" key="1">
    <citation type="journal article" date="2016" name="Mol. Biol. Evol.">
        <title>Comparative Genomics of Early-Diverging Mushroom-Forming Fungi Provides Insights into the Origins of Lignocellulose Decay Capabilities.</title>
        <authorList>
            <person name="Nagy L.G."/>
            <person name="Riley R."/>
            <person name="Tritt A."/>
            <person name="Adam C."/>
            <person name="Daum C."/>
            <person name="Floudas D."/>
            <person name="Sun H."/>
            <person name="Yadav J.S."/>
            <person name="Pangilinan J."/>
            <person name="Larsson K.H."/>
            <person name="Matsuura K."/>
            <person name="Barry K."/>
            <person name="Labutti K."/>
            <person name="Kuo R."/>
            <person name="Ohm R.A."/>
            <person name="Bhattacharya S.S."/>
            <person name="Shirouzu T."/>
            <person name="Yoshinaga Y."/>
            <person name="Martin F.M."/>
            <person name="Grigoriev I.V."/>
            <person name="Hibbett D.S."/>
        </authorList>
    </citation>
    <scope>NUCLEOTIDE SEQUENCE [LARGE SCALE GENOMIC DNA]</scope>
    <source>
        <strain evidence="1 2">CBS 109695</strain>
    </source>
</reference>
<protein>
    <submittedName>
        <fullName evidence="1">Uncharacterized protein</fullName>
    </submittedName>
</protein>
<proteinExistence type="predicted"/>